<protein>
    <submittedName>
        <fullName evidence="2">Uncharacterized protein</fullName>
    </submittedName>
</protein>
<organism evidence="2">
    <name type="scientific">Tetraselmis sp. GSL018</name>
    <dbReference type="NCBI Taxonomy" id="582737"/>
    <lineage>
        <taxon>Eukaryota</taxon>
        <taxon>Viridiplantae</taxon>
        <taxon>Chlorophyta</taxon>
        <taxon>core chlorophytes</taxon>
        <taxon>Chlorodendrophyceae</taxon>
        <taxon>Chlorodendrales</taxon>
        <taxon>Chlorodendraceae</taxon>
        <taxon>Tetraselmis</taxon>
    </lineage>
</organism>
<reference evidence="2" key="1">
    <citation type="submission" date="2014-05" db="EMBL/GenBank/DDBJ databases">
        <title>The transcriptome of the halophilic microalga Tetraselmis sp. GSL018 isolated from the Great Salt Lake, Utah.</title>
        <authorList>
            <person name="Jinkerson R.E."/>
            <person name="D'Adamo S."/>
            <person name="Posewitz M.C."/>
        </authorList>
    </citation>
    <scope>NUCLEOTIDE SEQUENCE</scope>
    <source>
        <strain evidence="2">GSL018</strain>
    </source>
</reference>
<sequence length="83" mass="8434">GASPGPVGWGGRPGRRPPKEVAEPHALRQNGAGGQARSARAWGSRPRRRDDARVERVLPPATASDGACAAEQAAAAACGLRSA</sequence>
<feature type="non-terminal residue" evidence="2">
    <location>
        <position position="1"/>
    </location>
</feature>
<feature type="region of interest" description="Disordered" evidence="1">
    <location>
        <begin position="1"/>
        <end position="54"/>
    </location>
</feature>
<gene>
    <name evidence="2" type="ORF">TSPGSL018_21941</name>
</gene>
<feature type="compositionally biased region" description="Basic and acidic residues" evidence="1">
    <location>
        <begin position="17"/>
        <end position="26"/>
    </location>
</feature>
<feature type="non-terminal residue" evidence="2">
    <location>
        <position position="83"/>
    </location>
</feature>
<dbReference type="AlphaFoldDB" id="A0A061QWS1"/>
<proteinExistence type="predicted"/>
<evidence type="ECO:0000313" key="2">
    <source>
        <dbReference type="EMBL" id="JAC62929.1"/>
    </source>
</evidence>
<accession>A0A061QWS1</accession>
<evidence type="ECO:0000256" key="1">
    <source>
        <dbReference type="SAM" id="MobiDB-lite"/>
    </source>
</evidence>
<name>A0A061QWS1_9CHLO</name>
<dbReference type="EMBL" id="GBEZ01024012">
    <property type="protein sequence ID" value="JAC62929.1"/>
    <property type="molecule type" value="Transcribed_RNA"/>
</dbReference>